<name>A0A8J3YQ75_9ACTN</name>
<evidence type="ECO:0000313" key="4">
    <source>
        <dbReference type="Proteomes" id="UP000619260"/>
    </source>
</evidence>
<dbReference type="Proteomes" id="UP000619260">
    <property type="component" value="Unassembled WGS sequence"/>
</dbReference>
<proteinExistence type="inferred from homology"/>
<evidence type="ECO:0000313" key="3">
    <source>
        <dbReference type="EMBL" id="GIJ49664.1"/>
    </source>
</evidence>
<dbReference type="InterPro" id="IPR006680">
    <property type="entry name" value="Amidohydro-rel"/>
</dbReference>
<comment type="caution">
    <text evidence="3">The sequence shown here is derived from an EMBL/GenBank/DDBJ whole genome shotgun (WGS) entry which is preliminary data.</text>
</comment>
<dbReference type="PANTHER" id="PTHR43569">
    <property type="entry name" value="AMIDOHYDROLASE"/>
    <property type="match status" value="1"/>
</dbReference>
<sequence length="298" mass="31684">MGGGVTEHRTIVDAHHHLWRPERGYTWLDAPGLTAIRRPFTPEDLTAELAAAGVEATVLVEGGRCHPDEAAEFLGHAADTPAIAGVVAWAELTDADLAATLARYRRHRGGELLVGVRSQVQGEEDPDYLDRPEVRRGLAEVAAAGLVFDLVIRADQLPSAARAARAVPELRLVLDHLGKPRIDEGAAGLRRWRGPFAALAAAGNVTCKLSGLVTEAGPDWTPDDLRPFVAVAVAEFGAARLMFGSDWPVCLLAADYGGVLRALGAALPPLGEPDLREIFAGTATRVYGLGGRLRRDAP</sequence>
<dbReference type="GO" id="GO:0016787">
    <property type="term" value="F:hydrolase activity"/>
    <property type="evidence" value="ECO:0007669"/>
    <property type="project" value="InterPro"/>
</dbReference>
<dbReference type="Gene3D" id="3.20.20.140">
    <property type="entry name" value="Metal-dependent hydrolases"/>
    <property type="match status" value="1"/>
</dbReference>
<evidence type="ECO:0000259" key="2">
    <source>
        <dbReference type="Pfam" id="PF04909"/>
    </source>
</evidence>
<protein>
    <submittedName>
        <fullName evidence="3">Amidohydrolase</fullName>
    </submittedName>
</protein>
<comment type="similarity">
    <text evidence="1">Belongs to the metallo-dependent hydrolases superfamily.</text>
</comment>
<organism evidence="3 4">
    <name type="scientific">Virgisporangium aliadipatigenens</name>
    <dbReference type="NCBI Taxonomy" id="741659"/>
    <lineage>
        <taxon>Bacteria</taxon>
        <taxon>Bacillati</taxon>
        <taxon>Actinomycetota</taxon>
        <taxon>Actinomycetes</taxon>
        <taxon>Micromonosporales</taxon>
        <taxon>Micromonosporaceae</taxon>
        <taxon>Virgisporangium</taxon>
    </lineage>
</organism>
<dbReference type="AlphaFoldDB" id="A0A8J3YQ75"/>
<dbReference type="InterPro" id="IPR032466">
    <property type="entry name" value="Metal_Hydrolase"/>
</dbReference>
<dbReference type="Pfam" id="PF04909">
    <property type="entry name" value="Amidohydro_2"/>
    <property type="match status" value="1"/>
</dbReference>
<feature type="domain" description="Amidohydrolase-related" evidence="2">
    <location>
        <begin position="12"/>
        <end position="289"/>
    </location>
</feature>
<dbReference type="SUPFAM" id="SSF51556">
    <property type="entry name" value="Metallo-dependent hydrolases"/>
    <property type="match status" value="1"/>
</dbReference>
<evidence type="ECO:0000256" key="1">
    <source>
        <dbReference type="ARBA" id="ARBA00038310"/>
    </source>
</evidence>
<keyword evidence="4" id="KW-1185">Reference proteome</keyword>
<dbReference type="InterPro" id="IPR052350">
    <property type="entry name" value="Metallo-dep_Lactonases"/>
</dbReference>
<dbReference type="PANTHER" id="PTHR43569:SF2">
    <property type="entry name" value="AMIDOHYDROLASE-RELATED DOMAIN-CONTAINING PROTEIN"/>
    <property type="match status" value="1"/>
</dbReference>
<dbReference type="EMBL" id="BOPF01000029">
    <property type="protein sequence ID" value="GIJ49664.1"/>
    <property type="molecule type" value="Genomic_DNA"/>
</dbReference>
<reference evidence="3" key="1">
    <citation type="submission" date="2021-01" db="EMBL/GenBank/DDBJ databases">
        <title>Whole genome shotgun sequence of Virgisporangium aliadipatigenens NBRC 105644.</title>
        <authorList>
            <person name="Komaki H."/>
            <person name="Tamura T."/>
        </authorList>
    </citation>
    <scope>NUCLEOTIDE SEQUENCE</scope>
    <source>
        <strain evidence="3">NBRC 105644</strain>
    </source>
</reference>
<gene>
    <name evidence="3" type="ORF">Val02_65500</name>
</gene>
<accession>A0A8J3YQ75</accession>